<organism evidence="2">
    <name type="scientific">marine metagenome</name>
    <dbReference type="NCBI Taxonomy" id="408172"/>
    <lineage>
        <taxon>unclassified sequences</taxon>
        <taxon>metagenomes</taxon>
        <taxon>ecological metagenomes</taxon>
    </lineage>
</organism>
<protein>
    <recommendedName>
        <fullName evidence="1">GST N-terminal domain-containing protein</fullName>
    </recommendedName>
</protein>
<dbReference type="Pfam" id="PF02798">
    <property type="entry name" value="GST_N"/>
    <property type="match status" value="1"/>
</dbReference>
<dbReference type="SUPFAM" id="SSF52833">
    <property type="entry name" value="Thioredoxin-like"/>
    <property type="match status" value="1"/>
</dbReference>
<feature type="non-terminal residue" evidence="2">
    <location>
        <position position="74"/>
    </location>
</feature>
<dbReference type="EMBL" id="UINC01068670">
    <property type="protein sequence ID" value="SVC01461.1"/>
    <property type="molecule type" value="Genomic_DNA"/>
</dbReference>
<gene>
    <name evidence="2" type="ORF">METZ01_LOCUS254315</name>
</gene>
<proteinExistence type="predicted"/>
<evidence type="ECO:0000313" key="2">
    <source>
        <dbReference type="EMBL" id="SVC01461.1"/>
    </source>
</evidence>
<dbReference type="InterPro" id="IPR004045">
    <property type="entry name" value="Glutathione_S-Trfase_N"/>
</dbReference>
<dbReference type="PANTHER" id="PTHR44051">
    <property type="entry name" value="GLUTATHIONE S-TRANSFERASE-RELATED"/>
    <property type="match status" value="1"/>
</dbReference>
<name>A0A382IS39_9ZZZZ</name>
<feature type="domain" description="GST N-terminal" evidence="1">
    <location>
        <begin position="6"/>
        <end position="74"/>
    </location>
</feature>
<dbReference type="InterPro" id="IPR036249">
    <property type="entry name" value="Thioredoxin-like_sf"/>
</dbReference>
<dbReference type="AlphaFoldDB" id="A0A382IS39"/>
<accession>A0A382IS39</accession>
<reference evidence="2" key="1">
    <citation type="submission" date="2018-05" db="EMBL/GenBank/DDBJ databases">
        <authorList>
            <person name="Lanie J.A."/>
            <person name="Ng W.-L."/>
            <person name="Kazmierczak K.M."/>
            <person name="Andrzejewski T.M."/>
            <person name="Davidsen T.M."/>
            <person name="Wayne K.J."/>
            <person name="Tettelin H."/>
            <person name="Glass J.I."/>
            <person name="Rusch D."/>
            <person name="Podicherti R."/>
            <person name="Tsui H.-C.T."/>
            <person name="Winkler M.E."/>
        </authorList>
    </citation>
    <scope>NUCLEOTIDE SEQUENCE</scope>
</reference>
<sequence length="74" mass="8216">MNQNSSKSIKVWGIETGRCMRVHWMALELGLDYEVVPIGARSGETHTEVFTKLNPKQKIPVLQHGPLVLSESAA</sequence>
<dbReference type="CDD" id="cd03046">
    <property type="entry name" value="GST_N_GTT1_like"/>
    <property type="match status" value="1"/>
</dbReference>
<dbReference type="PROSITE" id="PS50404">
    <property type="entry name" value="GST_NTER"/>
    <property type="match status" value="1"/>
</dbReference>
<dbReference type="Gene3D" id="3.40.30.10">
    <property type="entry name" value="Glutaredoxin"/>
    <property type="match status" value="1"/>
</dbReference>
<dbReference type="PANTHER" id="PTHR44051:SF8">
    <property type="entry name" value="GLUTATHIONE S-TRANSFERASE GSTA"/>
    <property type="match status" value="1"/>
</dbReference>
<evidence type="ECO:0000259" key="1">
    <source>
        <dbReference type="PROSITE" id="PS50404"/>
    </source>
</evidence>